<dbReference type="Gene3D" id="2.70.70.10">
    <property type="entry name" value="Glucose Permease (Domain IIA)"/>
    <property type="match status" value="1"/>
</dbReference>
<evidence type="ECO:0000259" key="2">
    <source>
        <dbReference type="PROSITE" id="PS51109"/>
    </source>
</evidence>
<dbReference type="PROSITE" id="PS51782">
    <property type="entry name" value="LYSM"/>
    <property type="match status" value="1"/>
</dbReference>
<keyword evidence="5" id="KW-1185">Reference proteome</keyword>
<name>D7CK86_SYNLT</name>
<reference evidence="5" key="1">
    <citation type="journal article" date="2010" name="Stand. Genomic Sci.">
        <title>Complete genome sequence of Syntrophothermus lipocalidus type strain (TGB-C1T).</title>
        <authorList>
            <consortium name="US DOE Joint Genome Institute (JGI-PGF)"/>
            <person name="Djao O."/>
            <person name="Zhang X."/>
            <person name="Lucas S."/>
            <person name="Lapidus A."/>
            <person name="Glavina Del Rio T."/>
            <person name="Nolan M."/>
            <person name="Tice H."/>
            <person name="Cheng J."/>
            <person name="Han C."/>
            <person name="Tapia R."/>
            <person name="Goodwin L."/>
            <person name="Pitluck S."/>
            <person name="Liolios K."/>
            <person name="Ivanova N."/>
            <person name="Mavromatis K."/>
            <person name="Mikhailova N."/>
            <person name="Ovchinnikova G."/>
            <person name="Pati A."/>
            <person name="Brambilla E."/>
            <person name="Chen A."/>
            <person name="Palaniappan K."/>
            <person name="Land M."/>
            <person name="Hauser L."/>
            <person name="Chang Y."/>
            <person name="Jeffries C."/>
            <person name="Rohde M."/>
            <person name="Sikorski J."/>
            <person name="Spring S."/>
            <person name="Goker M."/>
            <person name="Detter J."/>
            <person name="Woyke T."/>
            <person name="Bristow J."/>
            <person name="Eisen J."/>
            <person name="Markowitz V."/>
            <person name="Hugenholtz P."/>
            <person name="Kyrpides N."/>
            <person name="Klenk H."/>
        </authorList>
    </citation>
    <scope>NUCLEOTIDE SEQUENCE [LARGE SCALE GENOMIC DNA]</scope>
    <source>
        <strain evidence="5">DSM 12680 / TGB-C1</strain>
    </source>
</reference>
<dbReference type="InterPro" id="IPR011055">
    <property type="entry name" value="Dup_hybrid_motif"/>
</dbReference>
<dbReference type="PANTHER" id="PTHR21666:SF270">
    <property type="entry name" value="MUREIN HYDROLASE ACTIVATOR ENVC"/>
    <property type="match status" value="1"/>
</dbReference>
<evidence type="ECO:0000256" key="1">
    <source>
        <dbReference type="ARBA" id="ARBA00022729"/>
    </source>
</evidence>
<gene>
    <name evidence="4" type="ordered locus">Slip_2332</name>
</gene>
<dbReference type="InterPro" id="IPR036779">
    <property type="entry name" value="LysM_dom_sf"/>
</dbReference>
<dbReference type="PROSITE" id="PS51109">
    <property type="entry name" value="G5"/>
    <property type="match status" value="1"/>
</dbReference>
<dbReference type="GO" id="GO:0004222">
    <property type="term" value="F:metalloendopeptidase activity"/>
    <property type="evidence" value="ECO:0007669"/>
    <property type="project" value="TreeGrafter"/>
</dbReference>
<dbReference type="AlphaFoldDB" id="D7CK86"/>
<dbReference type="HOGENOM" id="CLU_027710_2_1_9"/>
<dbReference type="Pfam" id="PF07501">
    <property type="entry name" value="G5"/>
    <property type="match status" value="1"/>
</dbReference>
<protein>
    <submittedName>
        <fullName evidence="4">Peptidase M23</fullName>
    </submittedName>
</protein>
<organism evidence="4 5">
    <name type="scientific">Syntrophothermus lipocalidus (strain DSM 12680 / TGB-C1)</name>
    <dbReference type="NCBI Taxonomy" id="643648"/>
    <lineage>
        <taxon>Bacteria</taxon>
        <taxon>Bacillati</taxon>
        <taxon>Bacillota</taxon>
        <taxon>Clostridia</taxon>
        <taxon>Eubacteriales</taxon>
        <taxon>Syntrophomonadaceae</taxon>
        <taxon>Syntrophothermus</taxon>
    </lineage>
</organism>
<dbReference type="eggNOG" id="COG0739">
    <property type="taxonomic scope" value="Bacteria"/>
</dbReference>
<dbReference type="Gene3D" id="3.10.350.10">
    <property type="entry name" value="LysM domain"/>
    <property type="match status" value="1"/>
</dbReference>
<reference evidence="4 5" key="2">
    <citation type="journal article" date="2010" name="Stand. Genomic Sci.">
        <title>Complete genome sequence of Syntrophothermus lipocalidus type strain (TGB-C1).</title>
        <authorList>
            <person name="Djao O.D."/>
            <person name="Zhang X."/>
            <person name="Lucas S."/>
            <person name="Lapidus A."/>
            <person name="Del Rio T.G."/>
            <person name="Nolan M."/>
            <person name="Tice H."/>
            <person name="Cheng J.F."/>
            <person name="Han C."/>
            <person name="Tapia R."/>
            <person name="Goodwin L."/>
            <person name="Pitluck S."/>
            <person name="Liolios K."/>
            <person name="Ivanova N."/>
            <person name="Mavromatis K."/>
            <person name="Mikhailova N."/>
            <person name="Ovchinnikova G."/>
            <person name="Pati A."/>
            <person name="Brambilla E."/>
            <person name="Chen A."/>
            <person name="Palaniappan K."/>
            <person name="Land M."/>
            <person name="Hauser L."/>
            <person name="Chang Y.J."/>
            <person name="Jeffries C.D."/>
            <person name="Rohde M."/>
            <person name="Sikorski J."/>
            <person name="Spring S."/>
            <person name="Goker M."/>
            <person name="Detter J.C."/>
            <person name="Woyke T."/>
            <person name="Bristow J."/>
            <person name="Eisen J.A."/>
            <person name="Markowitz V."/>
            <person name="Hugenholtz P."/>
            <person name="Kyrpides N.C."/>
            <person name="Klenk H.P."/>
        </authorList>
    </citation>
    <scope>NUCLEOTIDE SEQUENCE [LARGE SCALE GENOMIC DNA]</scope>
    <source>
        <strain evidence="5">DSM 12680 / TGB-C1</strain>
    </source>
</reference>
<dbReference type="CDD" id="cd00118">
    <property type="entry name" value="LysM"/>
    <property type="match status" value="1"/>
</dbReference>
<dbReference type="InterPro" id="IPR050570">
    <property type="entry name" value="Cell_wall_metabolism_enzyme"/>
</dbReference>
<accession>D7CK86</accession>
<dbReference type="InterPro" id="IPR016047">
    <property type="entry name" value="M23ase_b-sheet_dom"/>
</dbReference>
<dbReference type="Pfam" id="PF01551">
    <property type="entry name" value="Peptidase_M23"/>
    <property type="match status" value="1"/>
</dbReference>
<dbReference type="Gene3D" id="2.20.230.10">
    <property type="entry name" value="Resuscitation-promoting factor rpfb"/>
    <property type="match status" value="1"/>
</dbReference>
<dbReference type="eggNOG" id="COG1388">
    <property type="taxonomic scope" value="Bacteria"/>
</dbReference>
<sequence length="444" mass="48458">MKHLNSRSLVYPLLALLGLWLLIGVCRAETNTTACAVYSGDRLLGIVEDKDAAKKVIGEVCREKEKESGQQVAIRDRIEYKSTIVDKREVLTVAEFKQAVAQKLRFSVEGACITVNGKTVAVVKNEGIAKRVLDDLRQQYSSCEQGEKLVSVAFKESVKVIVKPVPIEKIVDQNRAVEILKTGTDTPVIYQVKEGDSLWLIARKHNTHVADIKAANGLQGEDLQPGQKLKLYASEPYVHVVAVVEGSRNEKIPYQTKVITDRSSSSVRVKQAGEEGEKQVTYRAVRENGKEIKKEILAEKILAQAVDRIIVKGQKVQLASRGGSGILSWPLFGAITSYFGARGGSHTGVDINGRTGDPIRAADDGQVIFAGRRGGYGLTVEISHGNGIVTRYAHCSSILVNVGDQVDKGQIIARVGSTGHSTGSHLHFEVITNGTQRNPLQYLR</sequence>
<dbReference type="STRING" id="643648.Slip_2332"/>
<dbReference type="SUPFAM" id="SSF54106">
    <property type="entry name" value="LysM domain"/>
    <property type="match status" value="1"/>
</dbReference>
<dbReference type="eggNOG" id="COG3583">
    <property type="taxonomic scope" value="Bacteria"/>
</dbReference>
<dbReference type="PANTHER" id="PTHR21666">
    <property type="entry name" value="PEPTIDASE-RELATED"/>
    <property type="match status" value="1"/>
</dbReference>
<evidence type="ECO:0000313" key="4">
    <source>
        <dbReference type="EMBL" id="ADI03070.1"/>
    </source>
</evidence>
<feature type="domain" description="G5" evidence="2">
    <location>
        <begin position="238"/>
        <end position="316"/>
    </location>
</feature>
<dbReference type="InterPro" id="IPR011098">
    <property type="entry name" value="G5_dom"/>
</dbReference>
<feature type="domain" description="LysM" evidence="3">
    <location>
        <begin position="188"/>
        <end position="231"/>
    </location>
</feature>
<dbReference type="Proteomes" id="UP000000378">
    <property type="component" value="Chromosome"/>
</dbReference>
<evidence type="ECO:0000259" key="3">
    <source>
        <dbReference type="PROSITE" id="PS51782"/>
    </source>
</evidence>
<keyword evidence="1" id="KW-0732">Signal</keyword>
<dbReference type="OrthoDB" id="9809488at2"/>
<dbReference type="InterPro" id="IPR018392">
    <property type="entry name" value="LysM"/>
</dbReference>
<dbReference type="CDD" id="cd12797">
    <property type="entry name" value="M23_peptidase"/>
    <property type="match status" value="1"/>
</dbReference>
<dbReference type="SMART" id="SM00257">
    <property type="entry name" value="LysM"/>
    <property type="match status" value="1"/>
</dbReference>
<proteinExistence type="predicted"/>
<dbReference type="SUPFAM" id="SSF51261">
    <property type="entry name" value="Duplicated hybrid motif"/>
    <property type="match status" value="1"/>
</dbReference>
<dbReference type="Pfam" id="PF01476">
    <property type="entry name" value="LysM"/>
    <property type="match status" value="1"/>
</dbReference>
<dbReference type="KEGG" id="slp:Slip_2332"/>
<dbReference type="EMBL" id="CP002048">
    <property type="protein sequence ID" value="ADI03070.1"/>
    <property type="molecule type" value="Genomic_DNA"/>
</dbReference>
<dbReference type="RefSeq" id="WP_013176472.1">
    <property type="nucleotide sequence ID" value="NC_014220.1"/>
</dbReference>
<evidence type="ECO:0000313" key="5">
    <source>
        <dbReference type="Proteomes" id="UP000000378"/>
    </source>
</evidence>
<dbReference type="SMART" id="SM01208">
    <property type="entry name" value="G5"/>
    <property type="match status" value="1"/>
</dbReference>